<dbReference type="GO" id="GO:0005509">
    <property type="term" value="F:calcium ion binding"/>
    <property type="evidence" value="ECO:0007669"/>
    <property type="project" value="TreeGrafter"/>
</dbReference>
<evidence type="ECO:0000313" key="5">
    <source>
        <dbReference type="Ensembl" id="ENSAMXP00000005932.2"/>
    </source>
</evidence>
<dbReference type="PROSITE" id="PS50004">
    <property type="entry name" value="C2"/>
    <property type="match status" value="2"/>
</dbReference>
<dbReference type="PANTHER" id="PTHR45911:SF4">
    <property type="entry name" value="MULTIPLE C2 AND TRANSMEMBRANE DOMAIN-CONTAINING PROTEIN"/>
    <property type="match status" value="1"/>
</dbReference>
<reference evidence="5" key="3">
    <citation type="submission" date="2025-08" db="UniProtKB">
        <authorList>
            <consortium name="Ensembl"/>
        </authorList>
    </citation>
    <scope>IDENTIFICATION</scope>
</reference>
<protein>
    <submittedName>
        <fullName evidence="5">RAS protein activator like 1b (GAP1 like)</fullName>
    </submittedName>
</protein>
<dbReference type="HOGENOM" id="CLU_008096_0_0_1"/>
<proteinExistence type="inferred from homology"/>
<dbReference type="GeneTree" id="ENSGT00940000158715"/>
<dbReference type="InterPro" id="IPR000008">
    <property type="entry name" value="C2_dom"/>
</dbReference>
<dbReference type="AlphaFoldDB" id="W5KEC1"/>
<dbReference type="InterPro" id="IPR035892">
    <property type="entry name" value="C2_domain_sf"/>
</dbReference>
<dbReference type="InParanoid" id="W5KEC1"/>
<evidence type="ECO:0000259" key="4">
    <source>
        <dbReference type="PROSITE" id="PS50004"/>
    </source>
</evidence>
<reference evidence="5" key="4">
    <citation type="submission" date="2025-09" db="UniProtKB">
        <authorList>
            <consortium name="Ensembl"/>
        </authorList>
    </citation>
    <scope>IDENTIFICATION</scope>
</reference>
<feature type="domain" description="C2" evidence="4">
    <location>
        <begin position="112"/>
        <end position="232"/>
    </location>
</feature>
<dbReference type="eggNOG" id="KOG2059">
    <property type="taxonomic scope" value="Eukaryota"/>
</dbReference>
<dbReference type="SUPFAM" id="SSF49562">
    <property type="entry name" value="C2 domain (Calcium/lipid-binding domain, CaLB)"/>
    <property type="match status" value="2"/>
</dbReference>
<evidence type="ECO:0000313" key="6">
    <source>
        <dbReference type="Proteomes" id="UP000018467"/>
    </source>
</evidence>
<accession>W5KEC1</accession>
<reference evidence="6" key="1">
    <citation type="submission" date="2013-03" db="EMBL/GenBank/DDBJ databases">
        <authorList>
            <person name="Jeffery W."/>
            <person name="Warren W."/>
            <person name="Wilson R.K."/>
        </authorList>
    </citation>
    <scope>NUCLEOTIDE SEQUENCE</scope>
    <source>
        <strain evidence="6">female</strain>
    </source>
</reference>
<evidence type="ECO:0000256" key="1">
    <source>
        <dbReference type="ARBA" id="ARBA00007923"/>
    </source>
</evidence>
<dbReference type="Gene3D" id="2.60.40.150">
    <property type="entry name" value="C2 domain"/>
    <property type="match status" value="2"/>
</dbReference>
<dbReference type="Proteomes" id="UP000018467">
    <property type="component" value="Unassembled WGS sequence"/>
</dbReference>
<dbReference type="GO" id="GO:0016020">
    <property type="term" value="C:membrane"/>
    <property type="evidence" value="ECO:0007669"/>
    <property type="project" value="TreeGrafter"/>
</dbReference>
<comment type="similarity">
    <text evidence="1">Belongs to the MCTP family.</text>
</comment>
<keyword evidence="3" id="KW-0106">Calcium</keyword>
<dbReference type="Bgee" id="ENSAMXG00000005777">
    <property type="expression patterns" value="Expressed in brain and 4 other cell types or tissues"/>
</dbReference>
<dbReference type="Ensembl" id="ENSAMXT00000005932.2">
    <property type="protein sequence ID" value="ENSAMXP00000005932.2"/>
    <property type="gene ID" value="ENSAMXG00000005777.2"/>
</dbReference>
<keyword evidence="2" id="KW-0479">Metal-binding</keyword>
<dbReference type="Pfam" id="PF00168">
    <property type="entry name" value="C2"/>
    <property type="match status" value="2"/>
</dbReference>
<dbReference type="SMART" id="SM00239">
    <property type="entry name" value="C2"/>
    <property type="match status" value="2"/>
</dbReference>
<reference evidence="6" key="2">
    <citation type="journal article" date="2014" name="Nat. Commun.">
        <title>The cavefish genome reveals candidate genes for eye loss.</title>
        <authorList>
            <person name="McGaugh S.E."/>
            <person name="Gross J.B."/>
            <person name="Aken B."/>
            <person name="Blin M."/>
            <person name="Borowsky R."/>
            <person name="Chalopin D."/>
            <person name="Hinaux H."/>
            <person name="Jeffery W.R."/>
            <person name="Keene A."/>
            <person name="Ma L."/>
            <person name="Minx P."/>
            <person name="Murphy D."/>
            <person name="O'Quin K.E."/>
            <person name="Retaux S."/>
            <person name="Rohner N."/>
            <person name="Searle S.M."/>
            <person name="Stahl B.A."/>
            <person name="Tabin C."/>
            <person name="Volff J.N."/>
            <person name="Yoshizawa M."/>
            <person name="Warren W.C."/>
        </authorList>
    </citation>
    <scope>NUCLEOTIDE SEQUENCE [LARGE SCALE GENOMIC DNA]</scope>
    <source>
        <strain evidence="6">female</strain>
    </source>
</reference>
<evidence type="ECO:0000256" key="2">
    <source>
        <dbReference type="ARBA" id="ARBA00022723"/>
    </source>
</evidence>
<keyword evidence="6" id="KW-1185">Reference proteome</keyword>
<organism evidence="5 6">
    <name type="scientific">Astyanax mexicanus</name>
    <name type="common">Blind cave fish</name>
    <name type="synonym">Astyanax fasciatus mexicanus</name>
    <dbReference type="NCBI Taxonomy" id="7994"/>
    <lineage>
        <taxon>Eukaryota</taxon>
        <taxon>Metazoa</taxon>
        <taxon>Chordata</taxon>
        <taxon>Craniata</taxon>
        <taxon>Vertebrata</taxon>
        <taxon>Euteleostomi</taxon>
        <taxon>Actinopterygii</taxon>
        <taxon>Neopterygii</taxon>
        <taxon>Teleostei</taxon>
        <taxon>Ostariophysi</taxon>
        <taxon>Characiformes</taxon>
        <taxon>Characoidei</taxon>
        <taxon>Acestrorhamphidae</taxon>
        <taxon>Acestrorhamphinae</taxon>
        <taxon>Astyanax</taxon>
    </lineage>
</organism>
<dbReference type="STRING" id="7994.ENSAMXP00000005932"/>
<dbReference type="PANTHER" id="PTHR45911">
    <property type="entry name" value="C2 DOMAIN-CONTAINING PROTEIN"/>
    <property type="match status" value="1"/>
</dbReference>
<name>W5KEC1_ASTMX</name>
<evidence type="ECO:0000256" key="3">
    <source>
        <dbReference type="ARBA" id="ARBA00022837"/>
    </source>
</evidence>
<sequence>MAKNTSLYFRIVEGRNLPAKDSGTSDPYCIVKVDNEVVATATVWKNLNPFWGEEYTLHLPMGFHTLTFYVMDEDTIHDDVIGKISLSKEVIANQSKIDNWLNLTRVDPDEEVQGEIHVALEIHRDAKTTCLRCHVIEADLAPRDITGTSDPFTRILYNNLSAETSIIKKTRFPHWDETLELSLDEAGECESGSVILEVWDWDMVGKNDFLGKTPLIQGWFRLLPLGNTEDDAGLEKHRAACVRVCLCMCVFVYVHVC</sequence>
<feature type="domain" description="C2" evidence="4">
    <location>
        <begin position="1"/>
        <end position="101"/>
    </location>
</feature>